<keyword evidence="3" id="KW-0805">Transcription regulation</keyword>
<dbReference type="AlphaFoldDB" id="A0A0J7XN88"/>
<dbReference type="Pfam" id="PF00072">
    <property type="entry name" value="Response_reg"/>
    <property type="match status" value="1"/>
</dbReference>
<dbReference type="InterPro" id="IPR036388">
    <property type="entry name" value="WH-like_DNA-bd_sf"/>
</dbReference>
<dbReference type="PROSITE" id="PS00622">
    <property type="entry name" value="HTH_LUXR_1"/>
    <property type="match status" value="1"/>
</dbReference>
<evidence type="ECO:0000313" key="10">
    <source>
        <dbReference type="Proteomes" id="UP000052268"/>
    </source>
</evidence>
<dbReference type="SUPFAM" id="SSF46894">
    <property type="entry name" value="C-terminal effector domain of the bipartite response regulators"/>
    <property type="match status" value="1"/>
</dbReference>
<dbReference type="InterPro" id="IPR000792">
    <property type="entry name" value="Tscrpt_reg_LuxR_C"/>
</dbReference>
<dbReference type="PRINTS" id="PR00038">
    <property type="entry name" value="HTHLUXR"/>
</dbReference>
<keyword evidence="4" id="KW-0238">DNA-binding</keyword>
<proteinExistence type="predicted"/>
<dbReference type="PATRIC" id="fig|1114963.3.peg.3563"/>
<dbReference type="RefSeq" id="WP_059152634.1">
    <property type="nucleotide sequence ID" value="NZ_KQ130456.1"/>
</dbReference>
<accession>A0A0J7XN88</accession>
<dbReference type="SMART" id="SM00448">
    <property type="entry name" value="REC"/>
    <property type="match status" value="1"/>
</dbReference>
<keyword evidence="10" id="KW-1185">Reference proteome</keyword>
<dbReference type="Proteomes" id="UP000052268">
    <property type="component" value="Unassembled WGS sequence"/>
</dbReference>
<dbReference type="Gene3D" id="3.40.50.2300">
    <property type="match status" value="1"/>
</dbReference>
<keyword evidence="2" id="KW-0902">Two-component regulatory system</keyword>
<dbReference type="PROSITE" id="PS50110">
    <property type="entry name" value="RESPONSE_REGULATORY"/>
    <property type="match status" value="1"/>
</dbReference>
<dbReference type="GO" id="GO:0006355">
    <property type="term" value="P:regulation of DNA-templated transcription"/>
    <property type="evidence" value="ECO:0007669"/>
    <property type="project" value="InterPro"/>
</dbReference>
<name>A0A0J7XN88_9SPHN</name>
<keyword evidence="1 6" id="KW-0597">Phosphoprotein</keyword>
<dbReference type="CDD" id="cd17537">
    <property type="entry name" value="REC_FixJ"/>
    <property type="match status" value="1"/>
</dbReference>
<dbReference type="InterPro" id="IPR001789">
    <property type="entry name" value="Sig_transdc_resp-reg_receiver"/>
</dbReference>
<dbReference type="OrthoDB" id="9782655at2"/>
<dbReference type="PANTHER" id="PTHR44688:SF16">
    <property type="entry name" value="DNA-BINDING TRANSCRIPTIONAL ACTIVATOR DEVR_DOSR"/>
    <property type="match status" value="1"/>
</dbReference>
<evidence type="ECO:0000256" key="2">
    <source>
        <dbReference type="ARBA" id="ARBA00023012"/>
    </source>
</evidence>
<gene>
    <name evidence="9" type="ORF">V474_23580</name>
</gene>
<dbReference type="GO" id="GO:0003677">
    <property type="term" value="F:DNA binding"/>
    <property type="evidence" value="ECO:0007669"/>
    <property type="project" value="UniProtKB-KW"/>
</dbReference>
<evidence type="ECO:0000256" key="3">
    <source>
        <dbReference type="ARBA" id="ARBA00023015"/>
    </source>
</evidence>
<dbReference type="SUPFAM" id="SSF52172">
    <property type="entry name" value="CheY-like"/>
    <property type="match status" value="1"/>
</dbReference>
<keyword evidence="5" id="KW-0804">Transcription</keyword>
<dbReference type="Pfam" id="PF00196">
    <property type="entry name" value="GerE"/>
    <property type="match status" value="1"/>
</dbReference>
<feature type="domain" description="Response regulatory" evidence="8">
    <location>
        <begin position="13"/>
        <end position="127"/>
    </location>
</feature>
<reference evidence="9 10" key="1">
    <citation type="journal article" date="2015" name="G3 (Bethesda)">
        <title>Insights into Ongoing Evolution of the Hexachlorocyclohexane Catabolic Pathway from Comparative Genomics of Ten Sphingomonadaceae Strains.</title>
        <authorList>
            <person name="Pearce S.L."/>
            <person name="Oakeshott J.G."/>
            <person name="Pandey G."/>
        </authorList>
    </citation>
    <scope>NUCLEOTIDE SEQUENCE [LARGE SCALE GENOMIC DNA]</scope>
    <source>
        <strain evidence="9 10">LL02</strain>
    </source>
</reference>
<evidence type="ECO:0000256" key="4">
    <source>
        <dbReference type="ARBA" id="ARBA00023125"/>
    </source>
</evidence>
<feature type="modified residue" description="4-aspartylphosphate" evidence="6">
    <location>
        <position position="62"/>
    </location>
</feature>
<evidence type="ECO:0000259" key="8">
    <source>
        <dbReference type="PROSITE" id="PS50110"/>
    </source>
</evidence>
<evidence type="ECO:0000256" key="6">
    <source>
        <dbReference type="PROSITE-ProRule" id="PRU00169"/>
    </source>
</evidence>
<evidence type="ECO:0000259" key="7">
    <source>
        <dbReference type="PROSITE" id="PS50043"/>
    </source>
</evidence>
<dbReference type="GO" id="GO:0000160">
    <property type="term" value="P:phosphorelay signal transduction system"/>
    <property type="evidence" value="ECO:0007669"/>
    <property type="project" value="UniProtKB-KW"/>
</dbReference>
<evidence type="ECO:0000313" key="9">
    <source>
        <dbReference type="EMBL" id="KMS52548.1"/>
    </source>
</evidence>
<comment type="caution">
    <text evidence="9">The sequence shown here is derived from an EMBL/GenBank/DDBJ whole genome shotgun (WGS) entry which is preliminary data.</text>
</comment>
<dbReference type="InterPro" id="IPR011006">
    <property type="entry name" value="CheY-like_superfamily"/>
</dbReference>
<feature type="domain" description="HTH luxR-type" evidence="7">
    <location>
        <begin position="143"/>
        <end position="208"/>
    </location>
</feature>
<sequence length="219" mass="23558">MINTGSDPTARACVCVLDDDAEVRSSIGSLLRSSGLDVALFASISEFLAAGVPQVASCLVLDIRLPGENGLEFQERLAAEGLVIPVILITGHGDIPMTVRGMRAGAVDFLPKPFDDEQLLSAVGSALDTDRARRAAQQGNTSLREAHAALTPREREVMALVVTGLMNKQVAARLTLSEITVKIHRGNVMRKMQAQSLADLVRMAEQLGVRDDTIHRYNT</sequence>
<dbReference type="Gene3D" id="1.10.10.10">
    <property type="entry name" value="Winged helix-like DNA-binding domain superfamily/Winged helix DNA-binding domain"/>
    <property type="match status" value="1"/>
</dbReference>
<dbReference type="CDD" id="cd06170">
    <property type="entry name" value="LuxR_C_like"/>
    <property type="match status" value="1"/>
</dbReference>
<evidence type="ECO:0000256" key="5">
    <source>
        <dbReference type="ARBA" id="ARBA00023163"/>
    </source>
</evidence>
<dbReference type="FunFam" id="3.40.50.2300:FF:000018">
    <property type="entry name" value="DNA-binding transcriptional regulator NtrC"/>
    <property type="match status" value="1"/>
</dbReference>
<dbReference type="PROSITE" id="PS50043">
    <property type="entry name" value="HTH_LUXR_2"/>
    <property type="match status" value="1"/>
</dbReference>
<protein>
    <submittedName>
        <fullName evidence="9">Chemotaxis protein CheY</fullName>
    </submittedName>
</protein>
<dbReference type="InterPro" id="IPR016032">
    <property type="entry name" value="Sig_transdc_resp-reg_C-effctor"/>
</dbReference>
<dbReference type="SMART" id="SM00421">
    <property type="entry name" value="HTH_LUXR"/>
    <property type="match status" value="1"/>
</dbReference>
<organism evidence="9 10">
    <name type="scientific">Novosphingobium barchaimii LL02</name>
    <dbReference type="NCBI Taxonomy" id="1114963"/>
    <lineage>
        <taxon>Bacteria</taxon>
        <taxon>Pseudomonadati</taxon>
        <taxon>Pseudomonadota</taxon>
        <taxon>Alphaproteobacteria</taxon>
        <taxon>Sphingomonadales</taxon>
        <taxon>Sphingomonadaceae</taxon>
        <taxon>Novosphingobium</taxon>
    </lineage>
</organism>
<evidence type="ECO:0000256" key="1">
    <source>
        <dbReference type="ARBA" id="ARBA00022553"/>
    </source>
</evidence>
<dbReference type="EMBL" id="JACU01000008">
    <property type="protein sequence ID" value="KMS52548.1"/>
    <property type="molecule type" value="Genomic_DNA"/>
</dbReference>
<dbReference type="PANTHER" id="PTHR44688">
    <property type="entry name" value="DNA-BINDING TRANSCRIPTIONAL ACTIVATOR DEVR_DOSR"/>
    <property type="match status" value="1"/>
</dbReference>